<dbReference type="Pfam" id="PF13480">
    <property type="entry name" value="Acetyltransf_6"/>
    <property type="match status" value="1"/>
</dbReference>
<organism evidence="8 9">
    <name type="scientific">Scardovia wiggsiae F0424</name>
    <dbReference type="NCBI Taxonomy" id="857290"/>
    <lineage>
        <taxon>Bacteria</taxon>
        <taxon>Bacillati</taxon>
        <taxon>Actinomycetota</taxon>
        <taxon>Actinomycetes</taxon>
        <taxon>Bifidobacteriales</taxon>
        <taxon>Bifidobacteriaceae</taxon>
        <taxon>Scardovia</taxon>
    </lineage>
</organism>
<dbReference type="InterPro" id="IPR016181">
    <property type="entry name" value="Acyl_CoA_acyltransferase"/>
</dbReference>
<reference evidence="8 9" key="1">
    <citation type="submission" date="2012-01" db="EMBL/GenBank/DDBJ databases">
        <title>The Genome Sequence of Scardovia wiggsiae F0424.</title>
        <authorList>
            <consortium name="The Broad Institute Genome Sequencing Platform"/>
            <person name="Earl A."/>
            <person name="Ward D."/>
            <person name="Feldgarden M."/>
            <person name="Gevers D."/>
            <person name="Izard J."/>
            <person name="Ganesan A."/>
            <person name="Baranova O.V."/>
            <person name="Blanton J.M."/>
            <person name="Tanner A.C."/>
            <person name="Mathney J."/>
            <person name="Dewhirst F.E."/>
            <person name="Young S.K."/>
            <person name="Zeng Q."/>
            <person name="Gargeya S."/>
            <person name="Fitzgerald M."/>
            <person name="Haas B."/>
            <person name="Abouelleil A."/>
            <person name="Alvarado L."/>
            <person name="Arachchi H.M."/>
            <person name="Berlin A."/>
            <person name="Chapman S.B."/>
            <person name="Gearin G."/>
            <person name="Goldberg J."/>
            <person name="Griggs A."/>
            <person name="Gujja S."/>
            <person name="Hansen M."/>
            <person name="Heiman D."/>
            <person name="Howarth C."/>
            <person name="Larimer J."/>
            <person name="Lui A."/>
            <person name="MacDonald P.J.P."/>
            <person name="McCowen C."/>
            <person name="Montmayeur A."/>
            <person name="Murphy C."/>
            <person name="Neiman D."/>
            <person name="Pearson M."/>
            <person name="Priest M."/>
            <person name="Roberts A."/>
            <person name="Saif S."/>
            <person name="Shea T."/>
            <person name="Sisk P."/>
            <person name="Stolte C."/>
            <person name="Sykes S."/>
            <person name="Wortman J."/>
            <person name="Nusbaum C."/>
            <person name="Birren B."/>
        </authorList>
    </citation>
    <scope>NUCLEOTIDE SEQUENCE [LARGE SCALE GENOMIC DNA]</scope>
    <source>
        <strain evidence="8 9">F0424</strain>
    </source>
</reference>
<dbReference type="GO" id="GO:0071555">
    <property type="term" value="P:cell wall organization"/>
    <property type="evidence" value="ECO:0007669"/>
    <property type="project" value="UniProtKB-KW"/>
</dbReference>
<evidence type="ECO:0000256" key="2">
    <source>
        <dbReference type="ARBA" id="ARBA00022679"/>
    </source>
</evidence>
<dbReference type="eggNOG" id="COG2348">
    <property type="taxonomic scope" value="Bacteria"/>
</dbReference>
<dbReference type="Pfam" id="PF02388">
    <property type="entry name" value="FemAB"/>
    <property type="match status" value="1"/>
</dbReference>
<dbReference type="GO" id="GO:0009252">
    <property type="term" value="P:peptidoglycan biosynthetic process"/>
    <property type="evidence" value="ECO:0007669"/>
    <property type="project" value="UniProtKB-KW"/>
</dbReference>
<dbReference type="RefSeq" id="WP_007147115.1">
    <property type="nucleotide sequence ID" value="NZ_AKCI01000001.1"/>
</dbReference>
<keyword evidence="2" id="KW-0808">Transferase</keyword>
<dbReference type="SUPFAM" id="SSF55729">
    <property type="entry name" value="Acyl-CoA N-acyltransferases (Nat)"/>
    <property type="match status" value="2"/>
</dbReference>
<dbReference type="EMBL" id="AGZS01000001">
    <property type="protein sequence ID" value="EJD65283.1"/>
    <property type="molecule type" value="Genomic_DNA"/>
</dbReference>
<dbReference type="Gene3D" id="3.40.630.30">
    <property type="match status" value="2"/>
</dbReference>
<sequence>MTEITEITDRHTWDSLWGSLEGHPLQSWQWGELKSETGPWAVRRISVSEGGSAIGAAQILIRKLPWPFRSMCYIPRGPVTAPSVPLSTVADACASWCAENTRAVSVKIDPAVTEASLSHRWSPSPTVLISKTAVIPLTGTQDDILRSIHSKKARQYIRKAGREGVSCRLATRSDLPDIMKLYHDTARHDGFALHSDEFYYHAFECLDGINSIFVAQAEGKTEAFLWNAASAGTAFELWGAVSDKGKKLRANYALKWAAITDAQQRGSRLYDLNGLLNDGISDFKLLWVNEPTYWIGTFDCALNPLAGIWNTAMRLHSRWNQRNDTQKNTAGGQ</sequence>
<keyword evidence="5" id="KW-0012">Acyltransferase</keyword>
<evidence type="ECO:0000256" key="1">
    <source>
        <dbReference type="ARBA" id="ARBA00009943"/>
    </source>
</evidence>
<dbReference type="PROSITE" id="PS51191">
    <property type="entry name" value="FEMABX"/>
    <property type="match status" value="1"/>
</dbReference>
<dbReference type="AlphaFoldDB" id="J0DG24"/>
<evidence type="ECO:0000313" key="8">
    <source>
        <dbReference type="EMBL" id="EJD65283.1"/>
    </source>
</evidence>
<comment type="caution">
    <text evidence="8">The sequence shown here is derived from an EMBL/GenBank/DDBJ whole genome shotgun (WGS) entry which is preliminary data.</text>
</comment>
<dbReference type="InterPro" id="IPR003447">
    <property type="entry name" value="FEMABX"/>
</dbReference>
<dbReference type="STRING" id="857290.HMPREF9156_00047"/>
<proteinExistence type="inferred from homology"/>
<evidence type="ECO:0000256" key="6">
    <source>
        <dbReference type="ARBA" id="ARBA00023316"/>
    </source>
</evidence>
<dbReference type="InterPro" id="IPR050644">
    <property type="entry name" value="PG_Glycine_Bridge_Synth"/>
</dbReference>
<dbReference type="GO" id="GO:0008360">
    <property type="term" value="P:regulation of cell shape"/>
    <property type="evidence" value="ECO:0007669"/>
    <property type="project" value="UniProtKB-KW"/>
</dbReference>
<keyword evidence="3" id="KW-0133">Cell shape</keyword>
<dbReference type="InterPro" id="IPR038740">
    <property type="entry name" value="BioF2-like_GNAT_dom"/>
</dbReference>
<keyword evidence="9" id="KW-1185">Reference proteome</keyword>
<keyword evidence="6" id="KW-0961">Cell wall biogenesis/degradation</keyword>
<dbReference type="OrthoDB" id="9785911at2"/>
<evidence type="ECO:0000256" key="3">
    <source>
        <dbReference type="ARBA" id="ARBA00022960"/>
    </source>
</evidence>
<dbReference type="HOGENOM" id="CLU_048411_0_1_11"/>
<protein>
    <recommendedName>
        <fullName evidence="7">BioF2-like acetyltransferase domain-containing protein</fullName>
    </recommendedName>
</protein>
<keyword evidence="4" id="KW-0573">Peptidoglycan synthesis</keyword>
<evidence type="ECO:0000313" key="9">
    <source>
        <dbReference type="Proteomes" id="UP000006415"/>
    </source>
</evidence>
<evidence type="ECO:0000256" key="4">
    <source>
        <dbReference type="ARBA" id="ARBA00022984"/>
    </source>
</evidence>
<gene>
    <name evidence="8" type="ORF">HMPREF9156_00047</name>
</gene>
<dbReference type="PANTHER" id="PTHR36174:SF1">
    <property type="entry name" value="LIPID II:GLYCINE GLYCYLTRANSFERASE"/>
    <property type="match status" value="1"/>
</dbReference>
<dbReference type="PANTHER" id="PTHR36174">
    <property type="entry name" value="LIPID II:GLYCINE GLYCYLTRANSFERASE"/>
    <property type="match status" value="1"/>
</dbReference>
<accession>J0DG24</accession>
<dbReference type="GO" id="GO:0016755">
    <property type="term" value="F:aminoacyltransferase activity"/>
    <property type="evidence" value="ECO:0007669"/>
    <property type="project" value="InterPro"/>
</dbReference>
<comment type="similarity">
    <text evidence="1">Belongs to the FemABX family.</text>
</comment>
<evidence type="ECO:0000256" key="5">
    <source>
        <dbReference type="ARBA" id="ARBA00023315"/>
    </source>
</evidence>
<evidence type="ECO:0000259" key="7">
    <source>
        <dbReference type="Pfam" id="PF13480"/>
    </source>
</evidence>
<feature type="domain" description="BioF2-like acetyltransferase" evidence="7">
    <location>
        <begin position="151"/>
        <end position="283"/>
    </location>
</feature>
<name>J0DG24_9BIFI</name>
<dbReference type="Proteomes" id="UP000006415">
    <property type="component" value="Unassembled WGS sequence"/>
</dbReference>